<protein>
    <submittedName>
        <fullName evidence="2">Uncharacterized protein</fullName>
    </submittedName>
</protein>
<gene>
    <name evidence="2" type="ORF">ENS59_05040</name>
</gene>
<feature type="chain" id="PRO_5027973774" evidence="1">
    <location>
        <begin position="23"/>
        <end position="166"/>
    </location>
</feature>
<accession>A0A7C3IDH0</accession>
<proteinExistence type="predicted"/>
<feature type="signal peptide" evidence="1">
    <location>
        <begin position="1"/>
        <end position="22"/>
    </location>
</feature>
<sequence length="166" mass="18786">MKRAISLLFLFVLSVGILTAQTAPKRVLTQAKLDKFLTDLPKISKELAKYSDKYDQEFGVDSPEMAESFSQFTVPDVAAMFKAIQADTQVKAMLARYGWNDFWEVYGAVLSGYFILLFEDMAAQMNSAEFSKSIEKSKAAYNKDDYQLIKKNQGKIQAAFESLEEE</sequence>
<organism evidence="2">
    <name type="scientific">Gracilinema caldarium</name>
    <dbReference type="NCBI Taxonomy" id="215591"/>
    <lineage>
        <taxon>Bacteria</taxon>
        <taxon>Pseudomonadati</taxon>
        <taxon>Spirochaetota</taxon>
        <taxon>Spirochaetia</taxon>
        <taxon>Spirochaetales</taxon>
        <taxon>Breznakiellaceae</taxon>
        <taxon>Gracilinema</taxon>
    </lineage>
</organism>
<reference evidence="2" key="1">
    <citation type="journal article" date="2020" name="mSystems">
        <title>Genome- and Community-Level Interaction Insights into Carbon Utilization and Element Cycling Functions of Hydrothermarchaeota in Hydrothermal Sediment.</title>
        <authorList>
            <person name="Zhou Z."/>
            <person name="Liu Y."/>
            <person name="Xu W."/>
            <person name="Pan J."/>
            <person name="Luo Z.H."/>
            <person name="Li M."/>
        </authorList>
    </citation>
    <scope>NUCLEOTIDE SEQUENCE [LARGE SCALE GENOMIC DNA]</scope>
    <source>
        <strain evidence="2">SpSt-503</strain>
    </source>
</reference>
<name>A0A7C3IDH0_9SPIR</name>
<keyword evidence="1" id="KW-0732">Signal</keyword>
<evidence type="ECO:0000256" key="1">
    <source>
        <dbReference type="SAM" id="SignalP"/>
    </source>
</evidence>
<dbReference type="EMBL" id="DSVL01000152">
    <property type="protein sequence ID" value="HFH28863.1"/>
    <property type="molecule type" value="Genomic_DNA"/>
</dbReference>
<evidence type="ECO:0000313" key="2">
    <source>
        <dbReference type="EMBL" id="HFH28863.1"/>
    </source>
</evidence>
<comment type="caution">
    <text evidence="2">The sequence shown here is derived from an EMBL/GenBank/DDBJ whole genome shotgun (WGS) entry which is preliminary data.</text>
</comment>
<dbReference type="AlphaFoldDB" id="A0A7C3IDH0"/>